<dbReference type="Proteomes" id="UP001243375">
    <property type="component" value="Unassembled WGS sequence"/>
</dbReference>
<sequence length="172" mass="18518">MGRIGTGRIRSTGEGAVGDTFVPVYRTADNPLHAVALVELHCGHFAYRPITQPRIHRQHAHVCAKGQLALEIARGRSPPATQQQAETLRNAIETQADSLGLSALILALRDELALLVTGLVTLQQLEPYGSPGQKIAQADVLGERLRGIRSLSESCCALEEFCLTDLGSSSRK</sequence>
<dbReference type="EMBL" id="JASBWU010000005">
    <property type="protein sequence ID" value="KAJ9121802.1"/>
    <property type="molecule type" value="Genomic_DNA"/>
</dbReference>
<reference evidence="1" key="1">
    <citation type="submission" date="2023-04" db="EMBL/GenBank/DDBJ databases">
        <title>Draft Genome sequencing of Naganishia species isolated from polar environments using Oxford Nanopore Technology.</title>
        <authorList>
            <person name="Leo P."/>
            <person name="Venkateswaran K."/>
        </authorList>
    </citation>
    <scope>NUCLEOTIDE SEQUENCE</scope>
    <source>
        <strain evidence="1">MNA-CCFEE 5425</strain>
    </source>
</reference>
<accession>A0ACC2XGE9</accession>
<keyword evidence="2" id="KW-1185">Reference proteome</keyword>
<protein>
    <submittedName>
        <fullName evidence="1">Uncharacterized protein</fullName>
    </submittedName>
</protein>
<comment type="caution">
    <text evidence="1">The sequence shown here is derived from an EMBL/GenBank/DDBJ whole genome shotgun (WGS) entry which is preliminary data.</text>
</comment>
<evidence type="ECO:0000313" key="1">
    <source>
        <dbReference type="EMBL" id="KAJ9121802.1"/>
    </source>
</evidence>
<organism evidence="1 2">
    <name type="scientific">Naganishia vaughanmartiniae</name>
    <dbReference type="NCBI Taxonomy" id="1424756"/>
    <lineage>
        <taxon>Eukaryota</taxon>
        <taxon>Fungi</taxon>
        <taxon>Dikarya</taxon>
        <taxon>Basidiomycota</taxon>
        <taxon>Agaricomycotina</taxon>
        <taxon>Tremellomycetes</taxon>
        <taxon>Filobasidiales</taxon>
        <taxon>Filobasidiaceae</taxon>
        <taxon>Naganishia</taxon>
    </lineage>
</organism>
<gene>
    <name evidence="1" type="ORF">QFC22_002425</name>
</gene>
<name>A0ACC2XGE9_9TREE</name>
<evidence type="ECO:0000313" key="2">
    <source>
        <dbReference type="Proteomes" id="UP001243375"/>
    </source>
</evidence>
<proteinExistence type="predicted"/>